<gene>
    <name evidence="1" type="ORF">SLEP1_g45752</name>
</gene>
<protein>
    <submittedName>
        <fullName evidence="1">Uncharacterized protein</fullName>
    </submittedName>
</protein>
<organism evidence="1 2">
    <name type="scientific">Rubroshorea leprosula</name>
    <dbReference type="NCBI Taxonomy" id="152421"/>
    <lineage>
        <taxon>Eukaryota</taxon>
        <taxon>Viridiplantae</taxon>
        <taxon>Streptophyta</taxon>
        <taxon>Embryophyta</taxon>
        <taxon>Tracheophyta</taxon>
        <taxon>Spermatophyta</taxon>
        <taxon>Magnoliopsida</taxon>
        <taxon>eudicotyledons</taxon>
        <taxon>Gunneridae</taxon>
        <taxon>Pentapetalae</taxon>
        <taxon>rosids</taxon>
        <taxon>malvids</taxon>
        <taxon>Malvales</taxon>
        <taxon>Dipterocarpaceae</taxon>
        <taxon>Rubroshorea</taxon>
    </lineage>
</organism>
<accession>A0AAV5LMD2</accession>
<name>A0AAV5LMD2_9ROSI</name>
<sequence>MVSNVQILGVKNLVYSGAFTVDLDRNVDEEQRVERTRSRFLILGFARIWLRLSRIWSSVTLLRLKHKGGLDTVEIDENACGNIRENQIGGSQVVEEVEAGLGTQGMP</sequence>
<comment type="caution">
    <text evidence="1">The sequence shown here is derived from an EMBL/GenBank/DDBJ whole genome shotgun (WGS) entry which is preliminary data.</text>
</comment>
<proteinExistence type="predicted"/>
<keyword evidence="2" id="KW-1185">Reference proteome</keyword>
<reference evidence="1 2" key="1">
    <citation type="journal article" date="2021" name="Commun. Biol.">
        <title>The genome of Shorea leprosula (Dipterocarpaceae) highlights the ecological relevance of drought in aseasonal tropical rainforests.</title>
        <authorList>
            <person name="Ng K.K.S."/>
            <person name="Kobayashi M.J."/>
            <person name="Fawcett J.A."/>
            <person name="Hatakeyama M."/>
            <person name="Paape T."/>
            <person name="Ng C.H."/>
            <person name="Ang C.C."/>
            <person name="Tnah L.H."/>
            <person name="Lee C.T."/>
            <person name="Nishiyama T."/>
            <person name="Sese J."/>
            <person name="O'Brien M.J."/>
            <person name="Copetti D."/>
            <person name="Mohd Noor M.I."/>
            <person name="Ong R.C."/>
            <person name="Putra M."/>
            <person name="Sireger I.Z."/>
            <person name="Indrioko S."/>
            <person name="Kosugi Y."/>
            <person name="Izuno A."/>
            <person name="Isagi Y."/>
            <person name="Lee S.L."/>
            <person name="Shimizu K.K."/>
        </authorList>
    </citation>
    <scope>NUCLEOTIDE SEQUENCE [LARGE SCALE GENOMIC DNA]</scope>
    <source>
        <strain evidence="1">214</strain>
    </source>
</reference>
<dbReference type="Proteomes" id="UP001054252">
    <property type="component" value="Unassembled WGS sequence"/>
</dbReference>
<dbReference type="AlphaFoldDB" id="A0AAV5LMD2"/>
<evidence type="ECO:0000313" key="1">
    <source>
        <dbReference type="EMBL" id="GKV37762.1"/>
    </source>
</evidence>
<dbReference type="EMBL" id="BPVZ01000124">
    <property type="protein sequence ID" value="GKV37762.1"/>
    <property type="molecule type" value="Genomic_DNA"/>
</dbReference>
<evidence type="ECO:0000313" key="2">
    <source>
        <dbReference type="Proteomes" id="UP001054252"/>
    </source>
</evidence>